<gene>
    <name evidence="4" type="ORF">EOI86_00860</name>
</gene>
<name>A0A3S2WAF1_9PROT</name>
<organism evidence="4 5">
    <name type="scientific">Hwanghaeella grinnelliae</name>
    <dbReference type="NCBI Taxonomy" id="2500179"/>
    <lineage>
        <taxon>Bacteria</taxon>
        <taxon>Pseudomonadati</taxon>
        <taxon>Pseudomonadota</taxon>
        <taxon>Alphaproteobacteria</taxon>
        <taxon>Rhodospirillales</taxon>
        <taxon>Rhodospirillaceae</taxon>
        <taxon>Hwanghaeella</taxon>
    </lineage>
</organism>
<reference evidence="5" key="1">
    <citation type="submission" date="2019-01" db="EMBL/GenBank/DDBJ databases">
        <title>Gri0909 isolated from a small marine red alga.</title>
        <authorList>
            <person name="Kim J."/>
            <person name="Jeong S.E."/>
            <person name="Jeon C.O."/>
        </authorList>
    </citation>
    <scope>NUCLEOTIDE SEQUENCE [LARGE SCALE GENOMIC DNA]</scope>
    <source>
        <strain evidence="5">Gri0909</strain>
    </source>
</reference>
<evidence type="ECO:0000313" key="4">
    <source>
        <dbReference type="EMBL" id="RVU37886.1"/>
    </source>
</evidence>
<accession>A0A3S2WAF1</accession>
<evidence type="ECO:0000256" key="1">
    <source>
        <dbReference type="PIRNR" id="PIRNR006386"/>
    </source>
</evidence>
<dbReference type="InterPro" id="IPR014440">
    <property type="entry name" value="HCCAis_GSTk"/>
</dbReference>
<keyword evidence="5" id="KW-1185">Reference proteome</keyword>
<dbReference type="PANTHER" id="PTHR42943">
    <property type="entry name" value="GLUTATHIONE S-TRANSFERASE KAPPA"/>
    <property type="match status" value="1"/>
</dbReference>
<dbReference type="GO" id="GO:1901170">
    <property type="term" value="P:naphthalene catabolic process"/>
    <property type="evidence" value="ECO:0007669"/>
    <property type="project" value="InterPro"/>
</dbReference>
<dbReference type="GO" id="GO:0004602">
    <property type="term" value="F:glutathione peroxidase activity"/>
    <property type="evidence" value="ECO:0007669"/>
    <property type="project" value="TreeGrafter"/>
</dbReference>
<sequence length="198" mass="22023">MAGTIDYYYSHLSPWSYLGHQRLINAAKQANTTINFRPIDAGKVFAASGGLPLAKRPVQRRNYRLAELRRWRDESGLALNLQPKFHPTPDRCSAQIAIAAQLMGLDIGALSFALMRGCWAEDENLADEDTVAAIATAEGLDGPALLERSKSEDVAARFEQYTDEAIEAGVFGMPWYIVDGEPFWGQDRLFFVEKKLGL</sequence>
<dbReference type="EMBL" id="SADE01000001">
    <property type="protein sequence ID" value="RVU37886.1"/>
    <property type="molecule type" value="Genomic_DNA"/>
</dbReference>
<evidence type="ECO:0000313" key="5">
    <source>
        <dbReference type="Proteomes" id="UP000287447"/>
    </source>
</evidence>
<evidence type="ECO:0000259" key="3">
    <source>
        <dbReference type="Pfam" id="PF01323"/>
    </source>
</evidence>
<dbReference type="OrthoDB" id="5244108at2"/>
<protein>
    <recommendedName>
        <fullName evidence="1">2-hydroxychromene-2-carboxylate isomerase</fullName>
        <ecNumber evidence="1">5.99.1.4</ecNumber>
    </recommendedName>
</protein>
<comment type="similarity">
    <text evidence="1">Belongs to the GST superfamily. NadH family.</text>
</comment>
<dbReference type="GO" id="GO:0018845">
    <property type="term" value="F:2-hydroxychromene-2-carboxylate isomerase activity"/>
    <property type="evidence" value="ECO:0007669"/>
    <property type="project" value="UniProtKB-UniRule"/>
</dbReference>
<proteinExistence type="inferred from homology"/>
<feature type="active site" description="Nucleophile" evidence="2">
    <location>
        <position position="13"/>
    </location>
</feature>
<comment type="caution">
    <text evidence="4">The sequence shown here is derived from an EMBL/GenBank/DDBJ whole genome shotgun (WGS) entry which is preliminary data.</text>
</comment>
<dbReference type="AlphaFoldDB" id="A0A3S2WAF1"/>
<dbReference type="GO" id="GO:0004364">
    <property type="term" value="F:glutathione transferase activity"/>
    <property type="evidence" value="ECO:0007669"/>
    <property type="project" value="TreeGrafter"/>
</dbReference>
<dbReference type="GO" id="GO:0006749">
    <property type="term" value="P:glutathione metabolic process"/>
    <property type="evidence" value="ECO:0007669"/>
    <property type="project" value="TreeGrafter"/>
</dbReference>
<dbReference type="InterPro" id="IPR051924">
    <property type="entry name" value="GST_Kappa/NadH"/>
</dbReference>
<dbReference type="SUPFAM" id="SSF52833">
    <property type="entry name" value="Thioredoxin-like"/>
    <property type="match status" value="1"/>
</dbReference>
<dbReference type="RefSeq" id="WP_127763259.1">
    <property type="nucleotide sequence ID" value="NZ_SADE01000001.1"/>
</dbReference>
<dbReference type="PIRSF" id="PIRSF006386">
    <property type="entry name" value="HCCAis_GSTk"/>
    <property type="match status" value="1"/>
</dbReference>
<dbReference type="CDD" id="cd03022">
    <property type="entry name" value="DsbA_HCCA_Iso"/>
    <property type="match status" value="1"/>
</dbReference>
<dbReference type="InterPro" id="IPR036249">
    <property type="entry name" value="Thioredoxin-like_sf"/>
</dbReference>
<dbReference type="Gene3D" id="3.40.30.10">
    <property type="entry name" value="Glutaredoxin"/>
    <property type="match status" value="1"/>
</dbReference>
<dbReference type="EC" id="5.99.1.4" evidence="1"/>
<keyword evidence="1 4" id="KW-0413">Isomerase</keyword>
<dbReference type="Pfam" id="PF01323">
    <property type="entry name" value="DSBA"/>
    <property type="match status" value="1"/>
</dbReference>
<dbReference type="InterPro" id="IPR044087">
    <property type="entry name" value="NahD-like"/>
</dbReference>
<comment type="catalytic activity">
    <reaction evidence="1">
        <text>2-hydroxychromene-2-carboxylate = (3E)-4-(2-hydroxyphenyl)-2-oxobut-3-enoate</text>
        <dbReference type="Rhea" id="RHEA:27401"/>
        <dbReference type="ChEBI" id="CHEBI:59350"/>
        <dbReference type="ChEBI" id="CHEBI:59353"/>
        <dbReference type="EC" id="5.99.1.4"/>
    </reaction>
</comment>
<evidence type="ECO:0000256" key="2">
    <source>
        <dbReference type="PIRSR" id="PIRSR006386-1"/>
    </source>
</evidence>
<feature type="domain" description="DSBA-like thioredoxin" evidence="3">
    <location>
        <begin position="4"/>
        <end position="196"/>
    </location>
</feature>
<dbReference type="InterPro" id="IPR001853">
    <property type="entry name" value="DSBA-like_thioredoxin_dom"/>
</dbReference>
<dbReference type="PANTHER" id="PTHR42943:SF13">
    <property type="entry name" value="GLUTATHIONE S-TRANSFERASE KAPPA-RELATED"/>
    <property type="match status" value="1"/>
</dbReference>
<dbReference type="Proteomes" id="UP000287447">
    <property type="component" value="Unassembled WGS sequence"/>
</dbReference>